<dbReference type="SUPFAM" id="SSF53649">
    <property type="entry name" value="Alkaline phosphatase-like"/>
    <property type="match status" value="1"/>
</dbReference>
<dbReference type="InterPro" id="IPR000917">
    <property type="entry name" value="Sulfatase_N"/>
</dbReference>
<dbReference type="InterPro" id="IPR050738">
    <property type="entry name" value="Sulfatase"/>
</dbReference>
<evidence type="ECO:0000313" key="5">
    <source>
        <dbReference type="EMBL" id="GEO20712.1"/>
    </source>
</evidence>
<evidence type="ECO:0000256" key="3">
    <source>
        <dbReference type="SAM" id="SignalP"/>
    </source>
</evidence>
<dbReference type="Proteomes" id="UP000321301">
    <property type="component" value="Unassembled WGS sequence"/>
</dbReference>
<dbReference type="PANTHER" id="PTHR42693:SF53">
    <property type="entry name" value="ENDO-4-O-SULFATASE"/>
    <property type="match status" value="1"/>
</dbReference>
<dbReference type="AlphaFoldDB" id="A0A512C927"/>
<dbReference type="EMBL" id="BJYV01000003">
    <property type="protein sequence ID" value="GEO20712.1"/>
    <property type="molecule type" value="Genomic_DNA"/>
</dbReference>
<comment type="caution">
    <text evidence="5">The sequence shown here is derived from an EMBL/GenBank/DDBJ whole genome shotgun (WGS) entry which is preliminary data.</text>
</comment>
<keyword evidence="3" id="KW-0732">Signal</keyword>
<protein>
    <submittedName>
        <fullName evidence="5">N-acetylgalactosamine-6-sulfatase</fullName>
    </submittedName>
</protein>
<accession>A0A512C927</accession>
<dbReference type="GO" id="GO:0004065">
    <property type="term" value="F:arylsulfatase activity"/>
    <property type="evidence" value="ECO:0007669"/>
    <property type="project" value="TreeGrafter"/>
</dbReference>
<proteinExistence type="inferred from homology"/>
<comment type="similarity">
    <text evidence="1">Belongs to the sulfatase family.</text>
</comment>
<dbReference type="Gene3D" id="3.30.1120.10">
    <property type="match status" value="1"/>
</dbReference>
<name>A0A512C927_9BACT</name>
<sequence length="464" mass="52316">MIMRLKSLLFSLLCLVGTPGFGQQQKPNVLLIISDDQGYHDLGSFGNKDILTPYLDQLAAEGVRLTNFYVTSSACTPSRSGLLTGRYPQRNGTFELFRNNMVNYGHRYTDYEYSVSPERILGTDLREIFISEVLKKGGYTSGYVGKWDLGQLKRYLPMQQGYDKYYGFANTGIDYFTHERYGSPSMIDGNQLSIADKGTYTTDLFEREALEFINGSEGKPFFLTLAFNAPHSASNLDPEIKGTVQATEKYLKMYPESNTKRGEKQRAYKAAVTQMDQSIGTILERIKEMGQEENTLVIFLSDNGGMSLADNSPLRGGKAQFFEGGIRVPCLVKWPGKIVPGQTNDAFLTSLELFPMMVAAAGLELPEAIIYDGFDMLPVLKGKTDAERTEMFWEFRGDQAARIGDWKWVQSAKGNGLFDLKLDIEEQNDLSLEKPEKLEELTRKFSKWKEEMENAAPRGPFKDF</sequence>
<keyword evidence="6" id="KW-1185">Reference proteome</keyword>
<dbReference type="InterPro" id="IPR017850">
    <property type="entry name" value="Alkaline_phosphatase_core_sf"/>
</dbReference>
<feature type="domain" description="Sulfatase N-terminal" evidence="4">
    <location>
        <begin position="27"/>
        <end position="362"/>
    </location>
</feature>
<gene>
    <name evidence="5" type="primary">GALNS_4</name>
    <name evidence="5" type="ORF">CQA01_12460</name>
</gene>
<dbReference type="PANTHER" id="PTHR42693">
    <property type="entry name" value="ARYLSULFATASE FAMILY MEMBER"/>
    <property type="match status" value="1"/>
</dbReference>
<organism evidence="5 6">
    <name type="scientific">Cyclobacterium qasimii</name>
    <dbReference type="NCBI Taxonomy" id="1350429"/>
    <lineage>
        <taxon>Bacteria</taxon>
        <taxon>Pseudomonadati</taxon>
        <taxon>Bacteroidota</taxon>
        <taxon>Cytophagia</taxon>
        <taxon>Cytophagales</taxon>
        <taxon>Cyclobacteriaceae</taxon>
        <taxon>Cyclobacterium</taxon>
    </lineage>
</organism>
<evidence type="ECO:0000256" key="1">
    <source>
        <dbReference type="ARBA" id="ARBA00008779"/>
    </source>
</evidence>
<reference evidence="5 6" key="1">
    <citation type="submission" date="2019-07" db="EMBL/GenBank/DDBJ databases">
        <title>Whole genome shotgun sequence of Cyclobacterium qasimii NBRC 106168.</title>
        <authorList>
            <person name="Hosoyama A."/>
            <person name="Uohara A."/>
            <person name="Ohji S."/>
            <person name="Ichikawa N."/>
        </authorList>
    </citation>
    <scope>NUCLEOTIDE SEQUENCE [LARGE SCALE GENOMIC DNA]</scope>
    <source>
        <strain evidence="5 6">NBRC 106168</strain>
    </source>
</reference>
<evidence type="ECO:0000313" key="6">
    <source>
        <dbReference type="Proteomes" id="UP000321301"/>
    </source>
</evidence>
<keyword evidence="2" id="KW-0378">Hydrolase</keyword>
<evidence type="ECO:0000256" key="2">
    <source>
        <dbReference type="ARBA" id="ARBA00022801"/>
    </source>
</evidence>
<dbReference type="Gene3D" id="3.40.720.10">
    <property type="entry name" value="Alkaline Phosphatase, subunit A"/>
    <property type="match status" value="1"/>
</dbReference>
<feature type="signal peptide" evidence="3">
    <location>
        <begin position="1"/>
        <end position="22"/>
    </location>
</feature>
<dbReference type="Pfam" id="PF00884">
    <property type="entry name" value="Sulfatase"/>
    <property type="match status" value="1"/>
</dbReference>
<evidence type="ECO:0000259" key="4">
    <source>
        <dbReference type="Pfam" id="PF00884"/>
    </source>
</evidence>
<feature type="chain" id="PRO_5022112453" evidence="3">
    <location>
        <begin position="23"/>
        <end position="464"/>
    </location>
</feature>